<sequence length="1178" mass="128315">MDTANKKHTIFTDAIGRPQSKPSNPSELASPIDLLNPDRYEFYTFDDHGDLVKRLMSLEEIRSIIATGDGDVLDLDSFTSQDFLPEKRVSDVVTNVQSVVKDEMEVLKDSLTKPMFDTPDVSDSWSMILPAVFGNSGEDIKPERPIGFVTPDTIMLEPSSAASTRRPVTLSTPIYYSSSSPLLTTRSATEPAINVQIIANSEAEGPGAADHVALQTSEAPTRSTVPPRTSAALVRTSTATQQAPPTTTPSPPSTSSTSTTLQPITSTKEPTKTTSALKPLPNIFGLPPLETFRPPTTSTHPPRPTHNIFGLPLTSSTLPPLSSTPPQNKTEYPTQATTWRPTPGLFSAFKEMLAQTTTHMEPEEATTTTNWETTELPTTTEQETKMPPLLSALDEAQKLSASEMLNNLLWTTNIYEINTELAAAQPNASLVEPDQRFDTSDSASEVQTTTLEGLETSTQSPSETSFSTLTPVSNDVGLAATTEDGELTEAAPTEEEGTDLSRQEDIELGTSTTTELPTSSPLEAASNLNSSVEQLLAQVNNQPAALSGFQFTEAQSASTQQQQETTTYYYVVMTKSKPAKADLSLEQAIIAEEMKNASLVQLEVATETIQNSSEAPTSTQEESEATTTEGFTTEGSTQEIATKTIPKPSIVITVNPNGTLVTESGHLVANHSLSNPNWTLVSTVAPQQALNLPPPTLPYPEAVAPNPVDLEAKPMQGFGLEESTASLDVDVHQFIQLCNELAFGFWKTVTTGLSSARSVFVSPFAATSMLAMVFLGAKGSTSEEMNEILKLDDMVTFNPHLTFKGVSESLTSEPGSGVATTAIIRELFSDRSKGKLLDFYKNRVRAFYDGFVEEVGYREIGDVIRRRSNLLVKKLTNGKYPQFFGDASITARPPLSGVSINIFETDCSQTATEGRDGELHFIVFPSIKQRRLVPVPAVVYKAGFLAGYEPSLDATAVSIGGKDQVVSTILVIPGQQGIAAPGDGLARLEKRLVESSFKKGAWSRLLRSLIPRPGLEVQIPRFSHKSVINATHTLQRMGLHQLFNPATADLRGLNGVANELHLSDVLQVNQFATCGEKRSEDAHHSEVYPATTVRARSARRLDYIPIGEQDEPRDYQRAFHDPLHDPSLLKLPLNLRPRQARIPEVPRLRFDRPFLYFVRHNPTGLILHMGRFNPRLLP</sequence>
<dbReference type="PANTHER" id="PTHR11461">
    <property type="entry name" value="SERINE PROTEASE INHIBITOR, SERPIN"/>
    <property type="match status" value="1"/>
</dbReference>
<gene>
    <name evidence="6" type="ORF">D910_08529</name>
</gene>
<dbReference type="GO" id="GO:0005615">
    <property type="term" value="C:extracellular space"/>
    <property type="evidence" value="ECO:0007669"/>
    <property type="project" value="InterPro"/>
</dbReference>
<feature type="region of interest" description="Disordered" evidence="4">
    <location>
        <begin position="217"/>
        <end position="341"/>
    </location>
</feature>
<evidence type="ECO:0000256" key="1">
    <source>
        <dbReference type="ARBA" id="ARBA00022690"/>
    </source>
</evidence>
<evidence type="ECO:0000259" key="5">
    <source>
        <dbReference type="SMART" id="SM00093"/>
    </source>
</evidence>
<dbReference type="InterPro" id="IPR023796">
    <property type="entry name" value="Serpin_dom"/>
</dbReference>
<accession>U4UMF2</accession>
<organism evidence="6 7">
    <name type="scientific">Dendroctonus ponderosae</name>
    <name type="common">Mountain pine beetle</name>
    <dbReference type="NCBI Taxonomy" id="77166"/>
    <lineage>
        <taxon>Eukaryota</taxon>
        <taxon>Metazoa</taxon>
        <taxon>Ecdysozoa</taxon>
        <taxon>Arthropoda</taxon>
        <taxon>Hexapoda</taxon>
        <taxon>Insecta</taxon>
        <taxon>Pterygota</taxon>
        <taxon>Neoptera</taxon>
        <taxon>Endopterygota</taxon>
        <taxon>Coleoptera</taxon>
        <taxon>Polyphaga</taxon>
        <taxon>Cucujiformia</taxon>
        <taxon>Curculionidae</taxon>
        <taxon>Scolytinae</taxon>
        <taxon>Dendroctonus</taxon>
    </lineage>
</organism>
<feature type="domain" description="Serpin" evidence="5">
    <location>
        <begin position="743"/>
        <end position="1174"/>
    </location>
</feature>
<evidence type="ECO:0000256" key="2">
    <source>
        <dbReference type="ARBA" id="ARBA00022900"/>
    </source>
</evidence>
<proteinExistence type="inferred from homology"/>
<dbReference type="EMBL" id="KB632277">
    <property type="protein sequence ID" value="ERL91190.1"/>
    <property type="molecule type" value="Genomic_DNA"/>
</dbReference>
<keyword evidence="2" id="KW-0722">Serine protease inhibitor</keyword>
<dbReference type="Proteomes" id="UP000030742">
    <property type="component" value="Unassembled WGS sequence"/>
</dbReference>
<feature type="compositionally biased region" description="Low complexity" evidence="4">
    <location>
        <begin position="311"/>
        <end position="326"/>
    </location>
</feature>
<feature type="compositionally biased region" description="Low complexity" evidence="4">
    <location>
        <begin position="253"/>
        <end position="267"/>
    </location>
</feature>
<evidence type="ECO:0000313" key="7">
    <source>
        <dbReference type="Proteomes" id="UP000030742"/>
    </source>
</evidence>
<comment type="similarity">
    <text evidence="3">Belongs to the serpin family.</text>
</comment>
<dbReference type="Gene3D" id="2.30.39.10">
    <property type="entry name" value="Alpha-1-antitrypsin, domain 1"/>
    <property type="match status" value="2"/>
</dbReference>
<dbReference type="PANTHER" id="PTHR11461:SF372">
    <property type="entry name" value="ACCESSORY GLAND PROTEIN ACP76A-RELATED"/>
    <property type="match status" value="1"/>
</dbReference>
<dbReference type="Gene3D" id="3.30.497.10">
    <property type="entry name" value="Antithrombin, subunit I, domain 2"/>
    <property type="match status" value="1"/>
</dbReference>
<feature type="compositionally biased region" description="Low complexity" evidence="4">
    <location>
        <begin position="291"/>
        <end position="300"/>
    </location>
</feature>
<evidence type="ECO:0000256" key="4">
    <source>
        <dbReference type="SAM" id="MobiDB-lite"/>
    </source>
</evidence>
<dbReference type="InterPro" id="IPR036186">
    <property type="entry name" value="Serpin_sf"/>
</dbReference>
<feature type="region of interest" description="Disordered" evidence="4">
    <location>
        <begin position="1"/>
        <end position="32"/>
    </location>
</feature>
<dbReference type="SUPFAM" id="SSF56574">
    <property type="entry name" value="Serpins"/>
    <property type="match status" value="1"/>
</dbReference>
<dbReference type="CDD" id="cd00172">
    <property type="entry name" value="serpin"/>
    <property type="match status" value="1"/>
</dbReference>
<feature type="compositionally biased region" description="Low complexity" evidence="4">
    <location>
        <begin position="612"/>
        <end position="639"/>
    </location>
</feature>
<dbReference type="GO" id="GO:0004867">
    <property type="term" value="F:serine-type endopeptidase inhibitor activity"/>
    <property type="evidence" value="ECO:0007669"/>
    <property type="project" value="UniProtKB-KW"/>
</dbReference>
<feature type="compositionally biased region" description="Polar residues" evidence="4">
    <location>
        <begin position="440"/>
        <end position="473"/>
    </location>
</feature>
<feature type="compositionally biased region" description="Acidic residues" evidence="4">
    <location>
        <begin position="483"/>
        <end position="498"/>
    </location>
</feature>
<dbReference type="Pfam" id="PF00079">
    <property type="entry name" value="Serpin"/>
    <property type="match status" value="1"/>
</dbReference>
<dbReference type="InterPro" id="IPR042178">
    <property type="entry name" value="Serpin_sf_1"/>
</dbReference>
<dbReference type="InterPro" id="IPR042185">
    <property type="entry name" value="Serpin_sf_2"/>
</dbReference>
<keyword evidence="1" id="KW-0646">Protease inhibitor</keyword>
<dbReference type="AlphaFoldDB" id="U4UMF2"/>
<evidence type="ECO:0000256" key="3">
    <source>
        <dbReference type="RuleBase" id="RU000411"/>
    </source>
</evidence>
<dbReference type="PROSITE" id="PS00284">
    <property type="entry name" value="SERPIN"/>
    <property type="match status" value="1"/>
</dbReference>
<evidence type="ECO:0000313" key="6">
    <source>
        <dbReference type="EMBL" id="ERL91190.1"/>
    </source>
</evidence>
<reference evidence="6 7" key="1">
    <citation type="journal article" date="2013" name="Genome Biol.">
        <title>Draft genome of the mountain pine beetle, Dendroctonus ponderosae Hopkins, a major forest pest.</title>
        <authorList>
            <person name="Keeling C.I."/>
            <person name="Yuen M.M."/>
            <person name="Liao N.Y."/>
            <person name="Docking T.R."/>
            <person name="Chan S.K."/>
            <person name="Taylor G.A."/>
            <person name="Palmquist D.L."/>
            <person name="Jackman S.D."/>
            <person name="Nguyen A."/>
            <person name="Li M."/>
            <person name="Henderson H."/>
            <person name="Janes J.K."/>
            <person name="Zhao Y."/>
            <person name="Pandoh P."/>
            <person name="Moore R."/>
            <person name="Sperling F.A."/>
            <person name="Huber D.P."/>
            <person name="Birol I."/>
            <person name="Jones S.J."/>
            <person name="Bohlmann J."/>
        </authorList>
    </citation>
    <scope>NUCLEOTIDE SEQUENCE</scope>
</reference>
<feature type="compositionally biased region" description="Low complexity" evidence="4">
    <location>
        <begin position="236"/>
        <end position="245"/>
    </location>
</feature>
<dbReference type="OrthoDB" id="1063785at2759"/>
<protein>
    <recommendedName>
        <fullName evidence="5">Serpin domain-containing protein</fullName>
    </recommendedName>
</protein>
<dbReference type="SMART" id="SM00093">
    <property type="entry name" value="SERPIN"/>
    <property type="match status" value="1"/>
</dbReference>
<feature type="compositionally biased region" description="Polar residues" evidence="4">
    <location>
        <begin position="327"/>
        <end position="340"/>
    </location>
</feature>
<dbReference type="STRING" id="77166.U4UMF2"/>
<feature type="compositionally biased region" description="Polar residues" evidence="4">
    <location>
        <begin position="217"/>
        <end position="227"/>
    </location>
</feature>
<feature type="region of interest" description="Disordered" evidence="4">
    <location>
        <begin position="432"/>
        <end position="505"/>
    </location>
</feature>
<dbReference type="InterPro" id="IPR000215">
    <property type="entry name" value="Serpin_fam"/>
</dbReference>
<name>U4UMF2_DENPD</name>
<feature type="region of interest" description="Disordered" evidence="4">
    <location>
        <begin position="608"/>
        <end position="644"/>
    </location>
</feature>
<dbReference type="InterPro" id="IPR023795">
    <property type="entry name" value="Serpin_CS"/>
</dbReference>